<comment type="similarity">
    <text evidence="7">Belongs to the glycosyltransferase 87 family.</text>
</comment>
<evidence type="ECO:0000256" key="3">
    <source>
        <dbReference type="ARBA" id="ARBA00022679"/>
    </source>
</evidence>
<dbReference type="Proteomes" id="UP000676325">
    <property type="component" value="Unassembled WGS sequence"/>
</dbReference>
<evidence type="ECO:0000313" key="9">
    <source>
        <dbReference type="EMBL" id="MBR7826515.1"/>
    </source>
</evidence>
<proteinExistence type="inferred from homology"/>
<dbReference type="AlphaFoldDB" id="A0A941IFN0"/>
<feature type="transmembrane region" description="Helical" evidence="8">
    <location>
        <begin position="12"/>
        <end position="34"/>
    </location>
</feature>
<dbReference type="EMBL" id="JAGSOH010000018">
    <property type="protein sequence ID" value="MBR7826515.1"/>
    <property type="molecule type" value="Genomic_DNA"/>
</dbReference>
<keyword evidence="2" id="KW-1003">Cell membrane</keyword>
<protein>
    <submittedName>
        <fullName evidence="9">DUF2029 domain-containing protein</fullName>
    </submittedName>
</protein>
<dbReference type="RefSeq" id="WP_212517663.1">
    <property type="nucleotide sequence ID" value="NZ_JAGSOH010000018.1"/>
</dbReference>
<comment type="caution">
    <text evidence="9">The sequence shown here is derived from an EMBL/GenBank/DDBJ whole genome shotgun (WGS) entry which is preliminary data.</text>
</comment>
<feature type="transmembrane region" description="Helical" evidence="8">
    <location>
        <begin position="337"/>
        <end position="354"/>
    </location>
</feature>
<feature type="transmembrane region" description="Helical" evidence="8">
    <location>
        <begin position="99"/>
        <end position="119"/>
    </location>
</feature>
<keyword evidence="10" id="KW-1185">Reference proteome</keyword>
<dbReference type="InterPro" id="IPR018584">
    <property type="entry name" value="GT87"/>
</dbReference>
<comment type="subcellular location">
    <subcellularLocation>
        <location evidence="1">Cell membrane</location>
        <topology evidence="1">Multi-pass membrane protein</topology>
    </subcellularLocation>
</comment>
<evidence type="ECO:0000256" key="4">
    <source>
        <dbReference type="ARBA" id="ARBA00022692"/>
    </source>
</evidence>
<keyword evidence="5 8" id="KW-1133">Transmembrane helix</keyword>
<evidence type="ECO:0000256" key="2">
    <source>
        <dbReference type="ARBA" id="ARBA00022475"/>
    </source>
</evidence>
<organism evidence="9 10">
    <name type="scientific">Actinospica acidithermotolerans</name>
    <dbReference type="NCBI Taxonomy" id="2828514"/>
    <lineage>
        <taxon>Bacteria</taxon>
        <taxon>Bacillati</taxon>
        <taxon>Actinomycetota</taxon>
        <taxon>Actinomycetes</taxon>
        <taxon>Catenulisporales</taxon>
        <taxon>Actinospicaceae</taxon>
        <taxon>Actinospica</taxon>
    </lineage>
</organism>
<feature type="transmembrane region" description="Helical" evidence="8">
    <location>
        <begin position="131"/>
        <end position="149"/>
    </location>
</feature>
<accession>A0A941IFN0</accession>
<evidence type="ECO:0000256" key="5">
    <source>
        <dbReference type="ARBA" id="ARBA00022989"/>
    </source>
</evidence>
<keyword evidence="6 8" id="KW-0472">Membrane</keyword>
<keyword evidence="4 8" id="KW-0812">Transmembrane</keyword>
<keyword evidence="3" id="KW-0808">Transferase</keyword>
<feature type="transmembrane region" description="Helical" evidence="8">
    <location>
        <begin position="393"/>
        <end position="416"/>
    </location>
</feature>
<dbReference type="GO" id="GO:0005886">
    <property type="term" value="C:plasma membrane"/>
    <property type="evidence" value="ECO:0007669"/>
    <property type="project" value="UniProtKB-SubCell"/>
</dbReference>
<sequence length="444" mass="49178">MTLRAMLTFPRLRSAALPAAVWAWTRGVLLLYVYNVLPYISHGDITGDLKLYNRWSTIFSTGHFPQGDRSWQYPPGAALVIEFPRLVRSVTGLSYYSTFYAMALASDLIIFLLVVYRCWRTQTETGGEKADYTGAYAYVAAIFMLGPFIFGRYDITVTMIASVGLVVTLRTAASTWRLRGAAIGLGTIVKLWPMALLLGLPRGRDGRRAVVWTVLGGGVPMLLLLIMPGSLSFLQQQGGRGLEIESVLATPFLLARHFGYHAVIRNRYGSWEIIGPGISAIAAFCELLTLLGFCWLLWWRRRAKLTPGRWTEGVYYDAALVAVMISIITSRVLSPQYLVWVCGLIALCLAIAPLKHGGTVLAGPCWLLLGTISVTQLEFPLLFPALVHGSTKAALFVTCRNGLLVGATIWAAFLLWKRYVVVERRVPEIPEAEEEADREPEPCV</sequence>
<evidence type="ECO:0000256" key="7">
    <source>
        <dbReference type="ARBA" id="ARBA00024033"/>
    </source>
</evidence>
<name>A0A941IFN0_9ACTN</name>
<dbReference type="GO" id="GO:0016758">
    <property type="term" value="F:hexosyltransferase activity"/>
    <property type="evidence" value="ECO:0007669"/>
    <property type="project" value="InterPro"/>
</dbReference>
<reference evidence="9" key="1">
    <citation type="submission" date="2021-04" db="EMBL/GenBank/DDBJ databases">
        <title>Genome based classification of Actinospica acidithermotolerans sp. nov., an actinobacterium isolated from an Indonesian hot spring.</title>
        <authorList>
            <person name="Kusuma A.B."/>
            <person name="Putra K.E."/>
            <person name="Nafisah S."/>
            <person name="Loh J."/>
            <person name="Nouioui I."/>
            <person name="Goodfellow M."/>
        </authorList>
    </citation>
    <scope>NUCLEOTIDE SEQUENCE</scope>
    <source>
        <strain evidence="9">MGRD01-02</strain>
    </source>
</reference>
<dbReference type="Pfam" id="PF09594">
    <property type="entry name" value="GT87"/>
    <property type="match status" value="1"/>
</dbReference>
<evidence type="ECO:0000256" key="6">
    <source>
        <dbReference type="ARBA" id="ARBA00023136"/>
    </source>
</evidence>
<feature type="transmembrane region" description="Helical" evidence="8">
    <location>
        <begin position="180"/>
        <end position="198"/>
    </location>
</feature>
<feature type="transmembrane region" description="Helical" evidence="8">
    <location>
        <begin position="210"/>
        <end position="234"/>
    </location>
</feature>
<feature type="transmembrane region" description="Helical" evidence="8">
    <location>
        <begin position="314"/>
        <end position="331"/>
    </location>
</feature>
<evidence type="ECO:0000256" key="1">
    <source>
        <dbReference type="ARBA" id="ARBA00004651"/>
    </source>
</evidence>
<evidence type="ECO:0000313" key="10">
    <source>
        <dbReference type="Proteomes" id="UP000676325"/>
    </source>
</evidence>
<feature type="transmembrane region" description="Helical" evidence="8">
    <location>
        <begin position="276"/>
        <end position="298"/>
    </location>
</feature>
<feature type="transmembrane region" description="Helical" evidence="8">
    <location>
        <begin position="366"/>
        <end position="387"/>
    </location>
</feature>
<gene>
    <name evidence="9" type="ORF">KDK95_09390</name>
</gene>
<evidence type="ECO:0000256" key="8">
    <source>
        <dbReference type="SAM" id="Phobius"/>
    </source>
</evidence>